<dbReference type="OrthoDB" id="2530521at2759"/>
<protein>
    <recommendedName>
        <fullName evidence="3">WW domain-containing protein</fullName>
    </recommendedName>
</protein>
<evidence type="ECO:0000313" key="5">
    <source>
        <dbReference type="Proteomes" id="UP000030762"/>
    </source>
</evidence>
<dbReference type="InterPro" id="IPR036020">
    <property type="entry name" value="WW_dom_sf"/>
</dbReference>
<dbReference type="VEuPathDB" id="FungiDB:SDRG_05624"/>
<dbReference type="EMBL" id="JH767146">
    <property type="protein sequence ID" value="EQC36791.1"/>
    <property type="molecule type" value="Genomic_DNA"/>
</dbReference>
<feature type="domain" description="WW" evidence="3">
    <location>
        <begin position="92"/>
        <end position="126"/>
    </location>
</feature>
<evidence type="ECO:0000256" key="1">
    <source>
        <dbReference type="SAM" id="MobiDB-lite"/>
    </source>
</evidence>
<feature type="region of interest" description="Disordered" evidence="1">
    <location>
        <begin position="64"/>
        <end position="89"/>
    </location>
</feature>
<dbReference type="RefSeq" id="XP_008609572.1">
    <property type="nucleotide sequence ID" value="XM_008611350.1"/>
</dbReference>
<accession>T0QPW8</accession>
<dbReference type="Pfam" id="PF00397">
    <property type="entry name" value="WW"/>
    <property type="match status" value="1"/>
</dbReference>
<dbReference type="CDD" id="cd00201">
    <property type="entry name" value="WW"/>
    <property type="match status" value="1"/>
</dbReference>
<dbReference type="GeneID" id="19946351"/>
<dbReference type="Gene3D" id="2.20.70.10">
    <property type="match status" value="1"/>
</dbReference>
<feature type="transmembrane region" description="Helical" evidence="2">
    <location>
        <begin position="6"/>
        <end position="31"/>
    </location>
</feature>
<gene>
    <name evidence="4" type="ORF">SDRG_05624</name>
</gene>
<keyword evidence="2" id="KW-0472">Membrane</keyword>
<dbReference type="Proteomes" id="UP000030762">
    <property type="component" value="Unassembled WGS sequence"/>
</dbReference>
<sequence length="126" mass="13996">MANTSLVFQALGALVFLCATLSAFCFCLSFASKNKLASAKPVRRKDVKCIIISACKWFKGIEGEKKKDEAATSAKSGSPRPELNRVESKARAPLPMGWEAEVSRNNGKMYYVNKSLQLKQWHRPTI</sequence>
<name>T0QPW8_SAPDV</name>
<dbReference type="AlphaFoldDB" id="T0QPW8"/>
<organism evidence="4 5">
    <name type="scientific">Saprolegnia diclina (strain VS20)</name>
    <dbReference type="NCBI Taxonomy" id="1156394"/>
    <lineage>
        <taxon>Eukaryota</taxon>
        <taxon>Sar</taxon>
        <taxon>Stramenopiles</taxon>
        <taxon>Oomycota</taxon>
        <taxon>Saprolegniomycetes</taxon>
        <taxon>Saprolegniales</taxon>
        <taxon>Saprolegniaceae</taxon>
        <taxon>Saprolegnia</taxon>
    </lineage>
</organism>
<evidence type="ECO:0000256" key="2">
    <source>
        <dbReference type="SAM" id="Phobius"/>
    </source>
</evidence>
<evidence type="ECO:0000259" key="3">
    <source>
        <dbReference type="PROSITE" id="PS50020"/>
    </source>
</evidence>
<dbReference type="InterPro" id="IPR001202">
    <property type="entry name" value="WW_dom"/>
</dbReference>
<reference evidence="4 5" key="1">
    <citation type="submission" date="2012-04" db="EMBL/GenBank/DDBJ databases">
        <title>The Genome Sequence of Saprolegnia declina VS20.</title>
        <authorList>
            <consortium name="The Broad Institute Genome Sequencing Platform"/>
            <person name="Russ C."/>
            <person name="Nusbaum C."/>
            <person name="Tyler B."/>
            <person name="van West P."/>
            <person name="Dieguez-Uribeondo J."/>
            <person name="de Bruijn I."/>
            <person name="Tripathy S."/>
            <person name="Jiang R."/>
            <person name="Young S.K."/>
            <person name="Zeng Q."/>
            <person name="Gargeya S."/>
            <person name="Fitzgerald M."/>
            <person name="Haas B."/>
            <person name="Abouelleil A."/>
            <person name="Alvarado L."/>
            <person name="Arachchi H.M."/>
            <person name="Berlin A."/>
            <person name="Chapman S.B."/>
            <person name="Goldberg J."/>
            <person name="Griggs A."/>
            <person name="Gujja S."/>
            <person name="Hansen M."/>
            <person name="Howarth C."/>
            <person name="Imamovic A."/>
            <person name="Larimer J."/>
            <person name="McCowen C."/>
            <person name="Montmayeur A."/>
            <person name="Murphy C."/>
            <person name="Neiman D."/>
            <person name="Pearson M."/>
            <person name="Priest M."/>
            <person name="Roberts A."/>
            <person name="Saif S."/>
            <person name="Shea T."/>
            <person name="Sisk P."/>
            <person name="Sykes S."/>
            <person name="Wortman J."/>
            <person name="Nusbaum C."/>
            <person name="Birren B."/>
        </authorList>
    </citation>
    <scope>NUCLEOTIDE SEQUENCE [LARGE SCALE GENOMIC DNA]</scope>
    <source>
        <strain evidence="4 5">VS20</strain>
    </source>
</reference>
<dbReference type="SMART" id="SM00456">
    <property type="entry name" value="WW"/>
    <property type="match status" value="1"/>
</dbReference>
<dbReference type="STRING" id="1156394.T0QPW8"/>
<keyword evidence="5" id="KW-1185">Reference proteome</keyword>
<proteinExistence type="predicted"/>
<keyword evidence="2" id="KW-0812">Transmembrane</keyword>
<keyword evidence="2" id="KW-1133">Transmembrane helix</keyword>
<evidence type="ECO:0000313" key="4">
    <source>
        <dbReference type="EMBL" id="EQC36791.1"/>
    </source>
</evidence>
<dbReference type="PROSITE" id="PS50020">
    <property type="entry name" value="WW_DOMAIN_2"/>
    <property type="match status" value="1"/>
</dbReference>
<dbReference type="InParanoid" id="T0QPW8"/>
<dbReference type="SUPFAM" id="SSF51045">
    <property type="entry name" value="WW domain"/>
    <property type="match status" value="1"/>
</dbReference>